<protein>
    <submittedName>
        <fullName evidence="10">Excalibur calcium-binding domain-containing protein</fullName>
    </submittedName>
</protein>
<dbReference type="NCBIfam" id="TIGR01167">
    <property type="entry name" value="LPXTG_anchor"/>
    <property type="match status" value="1"/>
</dbReference>
<feature type="signal peptide" evidence="8">
    <location>
        <begin position="1"/>
        <end position="24"/>
    </location>
</feature>
<evidence type="ECO:0000313" key="11">
    <source>
        <dbReference type="Proteomes" id="UP001291930"/>
    </source>
</evidence>
<evidence type="ECO:0000256" key="7">
    <source>
        <dbReference type="SAM" id="Phobius"/>
    </source>
</evidence>
<keyword evidence="7" id="KW-0812">Transmembrane</keyword>
<keyword evidence="7" id="KW-1133">Transmembrane helix</keyword>
<feature type="region of interest" description="Disordered" evidence="6">
    <location>
        <begin position="51"/>
        <end position="109"/>
    </location>
</feature>
<feature type="transmembrane region" description="Helical" evidence="7">
    <location>
        <begin position="115"/>
        <end position="133"/>
    </location>
</feature>
<keyword evidence="4 8" id="KW-0732">Signal</keyword>
<name>A0ABU5JTH2_9BACI</name>
<keyword evidence="7" id="KW-0472">Membrane</keyword>
<feature type="compositionally biased region" description="Basic and acidic residues" evidence="6">
    <location>
        <begin position="56"/>
        <end position="75"/>
    </location>
</feature>
<dbReference type="Proteomes" id="UP001291930">
    <property type="component" value="Unassembled WGS sequence"/>
</dbReference>
<dbReference type="InterPro" id="IPR019931">
    <property type="entry name" value="LPXTG_anchor"/>
</dbReference>
<evidence type="ECO:0000256" key="2">
    <source>
        <dbReference type="ARBA" id="ARBA00022512"/>
    </source>
</evidence>
<reference evidence="11" key="1">
    <citation type="submission" date="2023-11" db="EMBL/GenBank/DDBJ databases">
        <title>Genome Sequence of Bacillus pseudomycoides stain BUPM19.</title>
        <authorList>
            <person name="Farhat A."/>
        </authorList>
    </citation>
    <scope>NUCLEOTIDE SEQUENCE [LARGE SCALE GENOMIC DNA]</scope>
    <source>
        <strain evidence="11">BUPM19</strain>
    </source>
</reference>
<keyword evidence="3" id="KW-0964">Secreted</keyword>
<evidence type="ECO:0000256" key="8">
    <source>
        <dbReference type="SAM" id="SignalP"/>
    </source>
</evidence>
<evidence type="ECO:0000259" key="9">
    <source>
        <dbReference type="SMART" id="SM00894"/>
    </source>
</evidence>
<evidence type="ECO:0000313" key="10">
    <source>
        <dbReference type="EMBL" id="MDZ5606740.1"/>
    </source>
</evidence>
<dbReference type="Pfam" id="PF05901">
    <property type="entry name" value="Excalibur"/>
    <property type="match status" value="1"/>
</dbReference>
<feature type="chain" id="PRO_5045097170" evidence="8">
    <location>
        <begin position="25"/>
        <end position="140"/>
    </location>
</feature>
<accession>A0ABU5JTH2</accession>
<feature type="domain" description="Excalibur calcium-binding" evidence="9">
    <location>
        <begin position="30"/>
        <end position="71"/>
    </location>
</feature>
<dbReference type="RefSeq" id="WP_374217130.1">
    <property type="nucleotide sequence ID" value="NZ_JAXOVW010000008.1"/>
</dbReference>
<evidence type="ECO:0000256" key="3">
    <source>
        <dbReference type="ARBA" id="ARBA00022525"/>
    </source>
</evidence>
<evidence type="ECO:0000256" key="4">
    <source>
        <dbReference type="ARBA" id="ARBA00022729"/>
    </source>
</evidence>
<evidence type="ECO:0000256" key="6">
    <source>
        <dbReference type="SAM" id="MobiDB-lite"/>
    </source>
</evidence>
<keyword evidence="5" id="KW-0572">Peptidoglycan-anchor</keyword>
<dbReference type="Pfam" id="PF00746">
    <property type="entry name" value="Gram_pos_anchor"/>
    <property type="match status" value="1"/>
</dbReference>
<gene>
    <name evidence="10" type="ORF">U2I54_06405</name>
</gene>
<dbReference type="InterPro" id="IPR008613">
    <property type="entry name" value="Excalibur_Ca-bd_domain"/>
</dbReference>
<comment type="subcellular location">
    <subcellularLocation>
        <location evidence="1">Secreted</location>
        <location evidence="1">Cell wall</location>
        <topology evidence="1">Peptidoglycan-anchor</topology>
    </subcellularLocation>
</comment>
<dbReference type="SMART" id="SM00894">
    <property type="entry name" value="Excalibur"/>
    <property type="match status" value="1"/>
</dbReference>
<dbReference type="EMBL" id="JAXOVW010000008">
    <property type="protein sequence ID" value="MDZ5606740.1"/>
    <property type="molecule type" value="Genomic_DNA"/>
</dbReference>
<sequence length="140" mass="15448">MKKLVVSLFAFAFLFVGYNSSAYAAKSANDTKNCSDFNSQKEAQNFWNQQGYGVENDPHQLDKDNDGIPCEDTKYPVDTNATTQEKNKTDTQTTTTDNTNKQQGTKLPNTASNNVTMMFVSAGGILAGSLIVFRRKKINS</sequence>
<organism evidence="10 11">
    <name type="scientific">Bacillus bingmayongensis</name>
    <dbReference type="NCBI Taxonomy" id="1150157"/>
    <lineage>
        <taxon>Bacteria</taxon>
        <taxon>Bacillati</taxon>
        <taxon>Bacillota</taxon>
        <taxon>Bacilli</taxon>
        <taxon>Bacillales</taxon>
        <taxon>Bacillaceae</taxon>
        <taxon>Bacillus</taxon>
    </lineage>
</organism>
<keyword evidence="2" id="KW-0134">Cell wall</keyword>
<evidence type="ECO:0000256" key="1">
    <source>
        <dbReference type="ARBA" id="ARBA00004168"/>
    </source>
</evidence>
<keyword evidence="11" id="KW-1185">Reference proteome</keyword>
<proteinExistence type="predicted"/>
<feature type="compositionally biased region" description="Low complexity" evidence="6">
    <location>
        <begin position="90"/>
        <end position="106"/>
    </location>
</feature>
<comment type="caution">
    <text evidence="10">The sequence shown here is derived from an EMBL/GenBank/DDBJ whole genome shotgun (WGS) entry which is preliminary data.</text>
</comment>
<evidence type="ECO:0000256" key="5">
    <source>
        <dbReference type="ARBA" id="ARBA00023088"/>
    </source>
</evidence>